<keyword evidence="2" id="KW-1003">Cell membrane</keyword>
<evidence type="ECO:0000256" key="5">
    <source>
        <dbReference type="ARBA" id="ARBA00023136"/>
    </source>
</evidence>
<feature type="transmembrane region" description="Helical" evidence="6">
    <location>
        <begin position="68"/>
        <end position="89"/>
    </location>
</feature>
<dbReference type="GO" id="GO:0005886">
    <property type="term" value="C:plasma membrane"/>
    <property type="evidence" value="ECO:0007669"/>
    <property type="project" value="UniProtKB-SubCell"/>
</dbReference>
<accession>A0A3S9HGP5</accession>
<feature type="transmembrane region" description="Helical" evidence="6">
    <location>
        <begin position="265"/>
        <end position="288"/>
    </location>
</feature>
<evidence type="ECO:0000256" key="4">
    <source>
        <dbReference type="ARBA" id="ARBA00022989"/>
    </source>
</evidence>
<evidence type="ECO:0000256" key="6">
    <source>
        <dbReference type="SAM" id="Phobius"/>
    </source>
</evidence>
<dbReference type="SUPFAM" id="SSF103481">
    <property type="entry name" value="Multidrug resistance efflux transporter EmrE"/>
    <property type="match status" value="2"/>
</dbReference>
<feature type="domain" description="EamA" evidence="7">
    <location>
        <begin position="8"/>
        <end position="139"/>
    </location>
</feature>
<evidence type="ECO:0000256" key="3">
    <source>
        <dbReference type="ARBA" id="ARBA00022692"/>
    </source>
</evidence>
<feature type="transmembrane region" description="Helical" evidence="6">
    <location>
        <begin position="177"/>
        <end position="197"/>
    </location>
</feature>
<dbReference type="KEGG" id="upv:EJN92_04125"/>
<dbReference type="Pfam" id="PF00892">
    <property type="entry name" value="EamA"/>
    <property type="match status" value="2"/>
</dbReference>
<feature type="domain" description="EamA" evidence="7">
    <location>
        <begin position="148"/>
        <end position="280"/>
    </location>
</feature>
<feature type="transmembrane region" description="Helical" evidence="6">
    <location>
        <begin position="35"/>
        <end position="56"/>
    </location>
</feature>
<feature type="transmembrane region" description="Helical" evidence="6">
    <location>
        <begin position="209"/>
        <end position="227"/>
    </location>
</feature>
<proteinExistence type="predicted"/>
<gene>
    <name evidence="8" type="ORF">EJN92_04125</name>
</gene>
<feature type="transmembrane region" description="Helical" evidence="6">
    <location>
        <begin position="239"/>
        <end position="259"/>
    </location>
</feature>
<feature type="transmembrane region" description="Helical" evidence="6">
    <location>
        <begin position="123"/>
        <end position="139"/>
    </location>
</feature>
<evidence type="ECO:0000259" key="7">
    <source>
        <dbReference type="Pfam" id="PF00892"/>
    </source>
</evidence>
<comment type="subcellular location">
    <subcellularLocation>
        <location evidence="1">Cell membrane</location>
        <topology evidence="1">Multi-pass membrane protein</topology>
    </subcellularLocation>
</comment>
<dbReference type="EMBL" id="CP034464">
    <property type="protein sequence ID" value="AZP11263.1"/>
    <property type="molecule type" value="Genomic_DNA"/>
</dbReference>
<reference evidence="8 9" key="1">
    <citation type="journal article" date="2011" name="Int. J. Syst. Evol. Microbiol.">
        <title>Description of Undibacterium oligocarboniphilum sp. nov., isolated from purified water, and Undibacterium pigrum strain CCUG 49012 as the type strain of Undibacterium parvum sp. nov., and emended descriptions of the genus Undibacterium and the species Undibacterium pigrum.</title>
        <authorList>
            <person name="Eder W."/>
            <person name="Wanner G."/>
            <person name="Ludwig W."/>
            <person name="Busse H.J."/>
            <person name="Ziemke-Kageler F."/>
            <person name="Lang E."/>
        </authorList>
    </citation>
    <scope>NUCLEOTIDE SEQUENCE [LARGE SCALE GENOMIC DNA]</scope>
    <source>
        <strain evidence="8 9">DSM 23061</strain>
    </source>
</reference>
<dbReference type="InterPro" id="IPR037185">
    <property type="entry name" value="EmrE-like"/>
</dbReference>
<dbReference type="Proteomes" id="UP000275663">
    <property type="component" value="Chromosome"/>
</dbReference>
<dbReference type="AlphaFoldDB" id="A0A3S9HGP5"/>
<name>A0A3S9HGP5_9BURK</name>
<dbReference type="RefSeq" id="WP_126126651.1">
    <property type="nucleotide sequence ID" value="NZ_CP034464.1"/>
</dbReference>
<feature type="transmembrane region" description="Helical" evidence="6">
    <location>
        <begin position="151"/>
        <end position="170"/>
    </location>
</feature>
<evidence type="ECO:0000313" key="9">
    <source>
        <dbReference type="Proteomes" id="UP000275663"/>
    </source>
</evidence>
<keyword evidence="3 6" id="KW-0812">Transmembrane</keyword>
<keyword evidence="4 6" id="KW-1133">Transmembrane helix</keyword>
<dbReference type="OrthoDB" id="9804865at2"/>
<organism evidence="8 9">
    <name type="scientific">Undibacterium parvum</name>
    <dbReference type="NCBI Taxonomy" id="401471"/>
    <lineage>
        <taxon>Bacteria</taxon>
        <taxon>Pseudomonadati</taxon>
        <taxon>Pseudomonadota</taxon>
        <taxon>Betaproteobacteria</taxon>
        <taxon>Burkholderiales</taxon>
        <taxon>Oxalobacteraceae</taxon>
        <taxon>Undibacterium</taxon>
    </lineage>
</organism>
<dbReference type="PANTHER" id="PTHR42920:SF5">
    <property type="entry name" value="EAMA DOMAIN-CONTAINING PROTEIN"/>
    <property type="match status" value="1"/>
</dbReference>
<sequence length="299" mass="32177">MTRQSFRADLLMLFIAMIWGSTFVAQRLGMDAVGPFFYSASRFLLGALLLLPLIYYRSAPENASSESLWRDGALLGLIIAVGINLQQVGLQFTSVANAGFITSLYVVIVPIIGLFLRHKMHTATWVGVALAAIGMYFLSVQGDFVVAKGDYLQLLGTLAWAAHVILLSALSKKHDPIRLSVVQFFVCGIACLILSLIFENLASQHLVQALPAILYGGVLSVGIGYTLQVVAQRNAIPSHAAIIFSMESVFAALAAWLVLGETLSARAIFGCALMLAGMLIAQLVPLYLQKTPPSAPHAQ</sequence>
<protein>
    <submittedName>
        <fullName evidence="8">DMT family transporter</fullName>
    </submittedName>
</protein>
<dbReference type="InterPro" id="IPR000620">
    <property type="entry name" value="EamA_dom"/>
</dbReference>
<dbReference type="InterPro" id="IPR051258">
    <property type="entry name" value="Diverse_Substrate_Transporter"/>
</dbReference>
<feature type="transmembrane region" description="Helical" evidence="6">
    <location>
        <begin position="95"/>
        <end position="116"/>
    </location>
</feature>
<evidence type="ECO:0000313" key="8">
    <source>
        <dbReference type="EMBL" id="AZP11263.1"/>
    </source>
</evidence>
<evidence type="ECO:0000256" key="2">
    <source>
        <dbReference type="ARBA" id="ARBA00022475"/>
    </source>
</evidence>
<dbReference type="PANTHER" id="PTHR42920">
    <property type="entry name" value="OS03G0707200 PROTEIN-RELATED"/>
    <property type="match status" value="1"/>
</dbReference>
<keyword evidence="9" id="KW-1185">Reference proteome</keyword>
<keyword evidence="5 6" id="KW-0472">Membrane</keyword>
<evidence type="ECO:0000256" key="1">
    <source>
        <dbReference type="ARBA" id="ARBA00004651"/>
    </source>
</evidence>